<accession>A0ABM6NF26</accession>
<dbReference type="EMBL" id="CP011924">
    <property type="protein sequence ID" value="ATD07442.1"/>
    <property type="molecule type" value="Genomic_DNA"/>
</dbReference>
<protein>
    <submittedName>
        <fullName evidence="1">Uncharacterized protein</fullName>
    </submittedName>
</protein>
<name>A0ABM6NF26_PSEO7</name>
<organism evidence="1 2">
    <name type="scientific">Pseudoalteromonas piscicida</name>
    <dbReference type="NCBI Taxonomy" id="43662"/>
    <lineage>
        <taxon>Bacteria</taxon>
        <taxon>Pseudomonadati</taxon>
        <taxon>Pseudomonadota</taxon>
        <taxon>Gammaproteobacteria</taxon>
        <taxon>Alteromonadales</taxon>
        <taxon>Pseudoalteromonadaceae</taxon>
        <taxon>Pseudoalteromonas</taxon>
    </lineage>
</organism>
<sequence length="52" mass="6069">MTFIKLSLGFNPKDTIVFYFYPVCGIPISLEVKIDAATFWFWYKKQATRGCL</sequence>
<keyword evidence="2" id="KW-1185">Reference proteome</keyword>
<evidence type="ECO:0000313" key="2">
    <source>
        <dbReference type="Proteomes" id="UP000016521"/>
    </source>
</evidence>
<gene>
    <name evidence="1" type="ORF">PPIS_a2481</name>
</gene>
<reference evidence="1 2" key="1">
    <citation type="submission" date="2015-06" db="EMBL/GenBank/DDBJ databases">
        <authorList>
            <person name="Xie B.-B."/>
            <person name="Rong J.-C."/>
            <person name="Qin Q.-L."/>
            <person name="Zhang Y.-Z."/>
        </authorList>
    </citation>
    <scope>NUCLEOTIDE SEQUENCE [LARGE SCALE GENOMIC DNA]</scope>
    <source>
        <strain evidence="1 2">JCM 20779</strain>
    </source>
</reference>
<proteinExistence type="predicted"/>
<evidence type="ECO:0000313" key="1">
    <source>
        <dbReference type="EMBL" id="ATD07442.1"/>
    </source>
</evidence>
<dbReference type="Proteomes" id="UP000016521">
    <property type="component" value="Chromosome I"/>
</dbReference>